<dbReference type="InterPro" id="IPR036412">
    <property type="entry name" value="HAD-like_sf"/>
</dbReference>
<dbReference type="InterPro" id="IPR023214">
    <property type="entry name" value="HAD_sf"/>
</dbReference>
<proteinExistence type="predicted"/>
<evidence type="ECO:0000256" key="2">
    <source>
        <dbReference type="ARBA" id="ARBA00022723"/>
    </source>
</evidence>
<dbReference type="PANTHER" id="PTHR46470:SF2">
    <property type="entry name" value="GLYCERALDEHYDE 3-PHOSPHATE PHOSPHATASE"/>
    <property type="match status" value="1"/>
</dbReference>
<comment type="caution">
    <text evidence="5">The sequence shown here is derived from an EMBL/GenBank/DDBJ whole genome shotgun (WGS) entry which is preliminary data.</text>
</comment>
<keyword evidence="3 5" id="KW-0378">Hydrolase</keyword>
<dbReference type="NCBIfam" id="TIGR01509">
    <property type="entry name" value="HAD-SF-IA-v3"/>
    <property type="match status" value="1"/>
</dbReference>
<dbReference type="SFLD" id="SFLDS00003">
    <property type="entry name" value="Haloacid_Dehalogenase"/>
    <property type="match status" value="1"/>
</dbReference>
<protein>
    <submittedName>
        <fullName evidence="5">HAD family hydrolase</fullName>
    </submittedName>
</protein>
<dbReference type="NCBIfam" id="TIGR01549">
    <property type="entry name" value="HAD-SF-IA-v1"/>
    <property type="match status" value="1"/>
</dbReference>
<accession>A0ABR8RDH5</accession>
<dbReference type="Pfam" id="PF13419">
    <property type="entry name" value="HAD_2"/>
    <property type="match status" value="1"/>
</dbReference>
<comment type="cofactor">
    <cofactor evidence="1">
        <name>Mg(2+)</name>
        <dbReference type="ChEBI" id="CHEBI:18420"/>
    </cofactor>
</comment>
<reference evidence="5 6" key="1">
    <citation type="submission" date="2020-08" db="EMBL/GenBank/DDBJ databases">
        <title>A Genomic Blueprint of the Chicken Gut Microbiome.</title>
        <authorList>
            <person name="Gilroy R."/>
            <person name="Ravi A."/>
            <person name="Getino M."/>
            <person name="Pursley I."/>
            <person name="Horton D.L."/>
            <person name="Alikhan N.-F."/>
            <person name="Baker D."/>
            <person name="Gharbi K."/>
            <person name="Hall N."/>
            <person name="Watson M."/>
            <person name="Adriaenssens E.M."/>
            <person name="Foster-Nyarko E."/>
            <person name="Jarju S."/>
            <person name="Secka A."/>
            <person name="Antonio M."/>
            <person name="Oren A."/>
            <person name="Chaudhuri R."/>
            <person name="La Ragione R.M."/>
            <person name="Hildebrand F."/>
            <person name="Pallen M.J."/>
        </authorList>
    </citation>
    <scope>NUCLEOTIDE SEQUENCE [LARGE SCALE GENOMIC DNA]</scope>
    <source>
        <strain evidence="5 6">Sa2BUA9</strain>
    </source>
</reference>
<evidence type="ECO:0000256" key="1">
    <source>
        <dbReference type="ARBA" id="ARBA00001946"/>
    </source>
</evidence>
<name>A0ABR8RDH5_9BACI</name>
<keyword evidence="2" id="KW-0479">Metal-binding</keyword>
<evidence type="ECO:0000313" key="6">
    <source>
        <dbReference type="Proteomes" id="UP000640786"/>
    </source>
</evidence>
<dbReference type="Gene3D" id="1.10.150.520">
    <property type="match status" value="1"/>
</dbReference>
<evidence type="ECO:0000256" key="4">
    <source>
        <dbReference type="ARBA" id="ARBA00022842"/>
    </source>
</evidence>
<dbReference type="SFLD" id="SFLDG01129">
    <property type="entry name" value="C1.5:_HAD__Beta-PGM__Phosphata"/>
    <property type="match status" value="1"/>
</dbReference>
<organism evidence="5 6">
    <name type="scientific">Psychrobacillus faecigallinarum</name>
    <dbReference type="NCBI Taxonomy" id="2762235"/>
    <lineage>
        <taxon>Bacteria</taxon>
        <taxon>Bacillati</taxon>
        <taxon>Bacillota</taxon>
        <taxon>Bacilli</taxon>
        <taxon>Bacillales</taxon>
        <taxon>Bacillaceae</taxon>
        <taxon>Psychrobacillus</taxon>
    </lineage>
</organism>
<dbReference type="InterPro" id="IPR051400">
    <property type="entry name" value="HAD-like_hydrolase"/>
</dbReference>
<gene>
    <name evidence="5" type="ORF">H9650_17220</name>
</gene>
<dbReference type="PANTHER" id="PTHR46470">
    <property type="entry name" value="N-ACYLNEURAMINATE-9-PHOSPHATASE"/>
    <property type="match status" value="1"/>
</dbReference>
<evidence type="ECO:0000256" key="3">
    <source>
        <dbReference type="ARBA" id="ARBA00022801"/>
    </source>
</evidence>
<dbReference type="RefSeq" id="WP_191697740.1">
    <property type="nucleotide sequence ID" value="NZ_JACSQO010000011.1"/>
</dbReference>
<dbReference type="Proteomes" id="UP000640786">
    <property type="component" value="Unassembled WGS sequence"/>
</dbReference>
<dbReference type="Gene3D" id="3.40.50.1000">
    <property type="entry name" value="HAD superfamily/HAD-like"/>
    <property type="match status" value="1"/>
</dbReference>
<dbReference type="InterPro" id="IPR006439">
    <property type="entry name" value="HAD-SF_hydro_IA"/>
</dbReference>
<dbReference type="PRINTS" id="PR00413">
    <property type="entry name" value="HADHALOGNASE"/>
</dbReference>
<sequence>MIKAVIFDLDGTMLNRDESLKRFISSQYDELHTHFDHIQKEDFCTRFIELDNRGYIWKDFVYASLIQEFNIQSISQQELLNHYITNFHTYCVPFPNLISMLEQLKKLSLSLGIISNGKGQFQMNNIIFLKINTYFDTILISEWEEMKKPDPRIFEKALRQLSAKAEEAVYIGDHPANDIIAAKTVGLKTIWKRDEYWPAPSADYVIDDLAEVPLLINNFK</sequence>
<dbReference type="GO" id="GO:0016787">
    <property type="term" value="F:hydrolase activity"/>
    <property type="evidence" value="ECO:0007669"/>
    <property type="project" value="UniProtKB-KW"/>
</dbReference>
<keyword evidence="4" id="KW-0460">Magnesium</keyword>
<dbReference type="SUPFAM" id="SSF56784">
    <property type="entry name" value="HAD-like"/>
    <property type="match status" value="1"/>
</dbReference>
<keyword evidence="6" id="KW-1185">Reference proteome</keyword>
<dbReference type="EMBL" id="JACSQO010000011">
    <property type="protein sequence ID" value="MBD7945851.1"/>
    <property type="molecule type" value="Genomic_DNA"/>
</dbReference>
<evidence type="ECO:0000313" key="5">
    <source>
        <dbReference type="EMBL" id="MBD7945851.1"/>
    </source>
</evidence>
<dbReference type="InterPro" id="IPR041492">
    <property type="entry name" value="HAD_2"/>
</dbReference>